<reference evidence="1" key="2">
    <citation type="journal article" date="2016" name="Fungal Biol.">
        <title>Ochratoxin A production by Penicillium thymicola.</title>
        <authorList>
            <person name="Nguyen H.D.T."/>
            <person name="McMullin D.R."/>
            <person name="Ponomareva E."/>
            <person name="Riley R."/>
            <person name="Pomraning K.R."/>
            <person name="Baker S.E."/>
            <person name="Seifert K.A."/>
        </authorList>
    </citation>
    <scope>NUCLEOTIDE SEQUENCE</scope>
    <source>
        <strain evidence="1">DAOM 180753</strain>
    </source>
</reference>
<feature type="non-terminal residue" evidence="1">
    <location>
        <position position="44"/>
    </location>
</feature>
<keyword evidence="2" id="KW-1185">Reference proteome</keyword>
<gene>
    <name evidence="1" type="ORF">VN97_g13109</name>
</gene>
<dbReference type="AlphaFoldDB" id="A0AAI9X1Q0"/>
<protein>
    <submittedName>
        <fullName evidence="1">Uncharacterized protein</fullName>
    </submittedName>
</protein>
<comment type="caution">
    <text evidence="1">The sequence shown here is derived from an EMBL/GenBank/DDBJ whole genome shotgun (WGS) entry which is preliminary data.</text>
</comment>
<evidence type="ECO:0000313" key="2">
    <source>
        <dbReference type="Proteomes" id="UP001227192"/>
    </source>
</evidence>
<proteinExistence type="predicted"/>
<sequence length="44" mass="4975">MAKNLNACPNSTHRLARPYNGLTLFHDKYLPGMWIWRALVGCSG</sequence>
<name>A0AAI9X1Q0_PENTH</name>
<reference evidence="1" key="1">
    <citation type="submission" date="2015-06" db="EMBL/GenBank/DDBJ databases">
        <authorList>
            <person name="Nguyen H."/>
        </authorList>
    </citation>
    <scope>NUCLEOTIDE SEQUENCE</scope>
    <source>
        <strain evidence="1">DAOM 180753</strain>
    </source>
</reference>
<dbReference type="Proteomes" id="UP001227192">
    <property type="component" value="Unassembled WGS sequence"/>
</dbReference>
<organism evidence="1 2">
    <name type="scientific">Penicillium thymicola</name>
    <dbReference type="NCBI Taxonomy" id="293382"/>
    <lineage>
        <taxon>Eukaryota</taxon>
        <taxon>Fungi</taxon>
        <taxon>Dikarya</taxon>
        <taxon>Ascomycota</taxon>
        <taxon>Pezizomycotina</taxon>
        <taxon>Eurotiomycetes</taxon>
        <taxon>Eurotiomycetidae</taxon>
        <taxon>Eurotiales</taxon>
        <taxon>Aspergillaceae</taxon>
        <taxon>Penicillium</taxon>
    </lineage>
</organism>
<accession>A0AAI9X1Q0</accession>
<evidence type="ECO:0000313" key="1">
    <source>
        <dbReference type="EMBL" id="KAJ9480462.1"/>
    </source>
</evidence>
<dbReference type="EMBL" id="LACB01001476">
    <property type="protein sequence ID" value="KAJ9480462.1"/>
    <property type="molecule type" value="Genomic_DNA"/>
</dbReference>